<comment type="caution">
    <text evidence="1">The sequence shown here is derived from an EMBL/GenBank/DDBJ whole genome shotgun (WGS) entry which is preliminary data.</text>
</comment>
<evidence type="ECO:0000313" key="1">
    <source>
        <dbReference type="EMBL" id="GAB1224840.1"/>
    </source>
</evidence>
<gene>
    <name evidence="1" type="ORF">ENUP19_0221G0004</name>
</gene>
<keyword evidence="2" id="KW-1185">Reference proteome</keyword>
<name>A0ABQ0DPQ1_9EUKA</name>
<reference evidence="1 2" key="1">
    <citation type="journal article" date="2019" name="PLoS Negl. Trop. Dis.">
        <title>Whole genome sequencing of Entamoeba nuttalli reveals mammalian host-related molecular signatures and a novel octapeptide-repeat surface protein.</title>
        <authorList>
            <person name="Tanaka M."/>
            <person name="Makiuchi T."/>
            <person name="Komiyama T."/>
            <person name="Shiina T."/>
            <person name="Osaki K."/>
            <person name="Tachibana H."/>
        </authorList>
    </citation>
    <scope>NUCLEOTIDE SEQUENCE [LARGE SCALE GENOMIC DNA]</scope>
    <source>
        <strain evidence="1 2">P19-061405</strain>
    </source>
</reference>
<dbReference type="EMBL" id="BAAFRS010000221">
    <property type="protein sequence ID" value="GAB1224840.1"/>
    <property type="molecule type" value="Genomic_DNA"/>
</dbReference>
<sequence>MRMIYCLGKTIIVKDKMQEYLYKLSESYSKNFDNNFKPCYSPKQMLKIGVFESK</sequence>
<protein>
    <submittedName>
        <fullName evidence="1">Uncharacterized protein</fullName>
    </submittedName>
</protein>
<organism evidence="1 2">
    <name type="scientific">Entamoeba nuttalli</name>
    <dbReference type="NCBI Taxonomy" id="412467"/>
    <lineage>
        <taxon>Eukaryota</taxon>
        <taxon>Amoebozoa</taxon>
        <taxon>Evosea</taxon>
        <taxon>Archamoebae</taxon>
        <taxon>Mastigamoebida</taxon>
        <taxon>Entamoebidae</taxon>
        <taxon>Entamoeba</taxon>
    </lineage>
</organism>
<accession>A0ABQ0DPQ1</accession>
<proteinExistence type="predicted"/>
<dbReference type="Proteomes" id="UP001628156">
    <property type="component" value="Unassembled WGS sequence"/>
</dbReference>
<evidence type="ECO:0000313" key="2">
    <source>
        <dbReference type="Proteomes" id="UP001628156"/>
    </source>
</evidence>